<sequence>MTPAQKQLELRLKVTADVADAQRNLQQLATAAQQTHGRAAGPQGFGGYVPPPGFGAPGQPPAPAAGGAVPRPGPFTSAVPAFDRPVPVVIVGPKPLHVTGTGGAGAGPGGGAGGKSAGDKEKERHEALLTSLRNLQLGGTVGRYEQIKGFGEAAGKLGLPGGALLGRLAGPAAIALGALQVAGDAGEILSDEYTTGEQKGRAAVRKFVPFGETIQSSIDGLTGRKAGMERAEVDYQKQMAEVSARAEKASFDLGYRPEQAGYEARETLLARATPILEGASDRTTAAGEKAFRDRQRLLPIEREEAKLQREAAVATAQRASAEAALGDIQAKRAEAARREQQKGRELGGDGRPLLPTAVSLLAFGPVTHALLGGRGTYDANQSGVSRQRTLYEQAAAGAEAQQLGELEKQARRAVVEARRREAETGRSAGQARVQRLQAEADILDGDASQAASGAQSLGGMDRFSRANAVRSLQLLQQFGPERMSPRELAEARAVAPQTVAKILEQAGKQTPQFDALRALAPADYAGDPEELRRKAQEKRDEAAQKELDLDRTLATKVAAAGRDLGKYIGDIIDQIADEIKKGIDRDKRIGRGASS</sequence>
<accession>A0A2Z3GZW1</accession>
<gene>
    <name evidence="2" type="ORF">C1280_14765</name>
</gene>
<dbReference type="AlphaFoldDB" id="A0A2Z3GZW1"/>
<protein>
    <submittedName>
        <fullName evidence="2">Uncharacterized protein</fullName>
    </submittedName>
</protein>
<dbReference type="EMBL" id="CP025958">
    <property type="protein sequence ID" value="AWM38131.1"/>
    <property type="molecule type" value="Genomic_DNA"/>
</dbReference>
<organism evidence="2 3">
    <name type="scientific">Gemmata obscuriglobus</name>
    <dbReference type="NCBI Taxonomy" id="114"/>
    <lineage>
        <taxon>Bacteria</taxon>
        <taxon>Pseudomonadati</taxon>
        <taxon>Planctomycetota</taxon>
        <taxon>Planctomycetia</taxon>
        <taxon>Gemmatales</taxon>
        <taxon>Gemmataceae</taxon>
        <taxon>Gemmata</taxon>
    </lineage>
</organism>
<proteinExistence type="predicted"/>
<name>A0A2Z3GZW1_9BACT</name>
<dbReference type="Proteomes" id="UP000245802">
    <property type="component" value="Chromosome"/>
</dbReference>
<feature type="region of interest" description="Disordered" evidence="1">
    <location>
        <begin position="100"/>
        <end position="122"/>
    </location>
</feature>
<keyword evidence="3" id="KW-1185">Reference proteome</keyword>
<evidence type="ECO:0000313" key="2">
    <source>
        <dbReference type="EMBL" id="AWM38131.1"/>
    </source>
</evidence>
<dbReference type="KEGG" id="gog:C1280_14765"/>
<evidence type="ECO:0000256" key="1">
    <source>
        <dbReference type="SAM" id="MobiDB-lite"/>
    </source>
</evidence>
<reference evidence="2 3" key="1">
    <citation type="submission" date="2018-01" db="EMBL/GenBank/DDBJ databases">
        <title>G. obscuriglobus.</title>
        <authorList>
            <person name="Franke J."/>
            <person name="Blomberg W."/>
            <person name="Selmecki A."/>
        </authorList>
    </citation>
    <scope>NUCLEOTIDE SEQUENCE [LARGE SCALE GENOMIC DNA]</scope>
    <source>
        <strain evidence="2 3">DSM 5831</strain>
    </source>
</reference>
<dbReference type="RefSeq" id="WP_010045018.1">
    <property type="nucleotide sequence ID" value="NZ_CP025958.1"/>
</dbReference>
<evidence type="ECO:0000313" key="3">
    <source>
        <dbReference type="Proteomes" id="UP000245802"/>
    </source>
</evidence>
<feature type="compositionally biased region" description="Gly residues" evidence="1">
    <location>
        <begin position="100"/>
        <end position="116"/>
    </location>
</feature>